<dbReference type="AlphaFoldDB" id="A0A174RX04"/>
<keyword evidence="3" id="KW-0326">Glycosidase</keyword>
<dbReference type="Gene3D" id="3.20.20.80">
    <property type="entry name" value="Glycosidases"/>
    <property type="match status" value="1"/>
</dbReference>
<sequence>MKQILKHILILAFAAGFIGTACENNDLTIDAGTFPETGGIGLSMGILQSDNYAMENPQINMDHASLSDQFHISLTEPASQTGNYTVKVDESKVLDFNSKHGTNYPLYPTEYVDLGNSGKMTIEKGEQQSNSVSIAFKYDESIEDSVIYVLPLTVEENNSSPAISSERKTLYYIINVWGMAPAEYNAIKKNFIQIAGVDPEFTNPLLLNKLYFESMSLSSPEVDYYNPFDIINLQFATVKADDNLLPSLYLKDDLAYVLKKREKYIVPLQQLDHKVCLAIKGAGEGIGFSNLGEKEMMIFVERIKQVIDIYHLDGVNLYDANFSYEESNENINYSNNLCKFVASLRDKLGNKIITYTQTAESPEGITNDANLKLGELVDYAWCDQLNTIIDPWSTPEKWTRPIAGLNKEKWGALNTDIHISSEQTSVLDQVIDVFNLPSIMETVGINHVFVVNRVDYVTAGVEPYAPTYMAYGAMCNLCDMEKEYFVMGINSPNNNQYLSIHDPLMPKDY</sequence>
<reference evidence="3 4" key="1">
    <citation type="submission" date="2015-09" db="EMBL/GenBank/DDBJ databases">
        <authorList>
            <consortium name="Pathogen Informatics"/>
        </authorList>
    </citation>
    <scope>NUCLEOTIDE SEQUENCE [LARGE SCALE GENOMIC DNA]</scope>
    <source>
        <strain evidence="3 4">2789STDY5834945</strain>
    </source>
</reference>
<organism evidence="3 4">
    <name type="scientific">Bacteroides thetaiotaomicron</name>
    <dbReference type="NCBI Taxonomy" id="818"/>
    <lineage>
        <taxon>Bacteria</taxon>
        <taxon>Pseudomonadati</taxon>
        <taxon>Bacteroidota</taxon>
        <taxon>Bacteroidia</taxon>
        <taxon>Bacteroidales</taxon>
        <taxon>Bacteroidaceae</taxon>
        <taxon>Bacteroides</taxon>
    </lineage>
</organism>
<dbReference type="Proteomes" id="UP000095541">
    <property type="component" value="Unassembled WGS sequence"/>
</dbReference>
<dbReference type="RefSeq" id="WP_055218484.1">
    <property type="nucleotide sequence ID" value="NZ_CZBI01000002.1"/>
</dbReference>
<feature type="domain" description="BT-3987-like N-terminal" evidence="2">
    <location>
        <begin position="53"/>
        <end position="159"/>
    </location>
</feature>
<proteinExistence type="predicted"/>
<dbReference type="Pfam" id="PF08522">
    <property type="entry name" value="BT_3987-like_N"/>
    <property type="match status" value="1"/>
</dbReference>
<keyword evidence="3" id="KW-0378">Hydrolase</keyword>
<dbReference type="EC" id="3.2.1.96" evidence="3"/>
<evidence type="ECO:0000313" key="4">
    <source>
        <dbReference type="Proteomes" id="UP000095541"/>
    </source>
</evidence>
<evidence type="ECO:0000313" key="3">
    <source>
        <dbReference type="EMBL" id="CUP90133.1"/>
    </source>
</evidence>
<name>A0A174RX04_BACT4</name>
<dbReference type="PROSITE" id="PS51257">
    <property type="entry name" value="PROKAR_LIPOPROTEIN"/>
    <property type="match status" value="1"/>
</dbReference>
<dbReference type="InterPro" id="IPR013728">
    <property type="entry name" value="BT_3987-like_N"/>
</dbReference>
<evidence type="ECO:0000256" key="1">
    <source>
        <dbReference type="SAM" id="SignalP"/>
    </source>
</evidence>
<feature type="signal peptide" evidence="1">
    <location>
        <begin position="1"/>
        <end position="23"/>
    </location>
</feature>
<dbReference type="Gene3D" id="2.60.40.1740">
    <property type="entry name" value="hypothetical protein (bacova_03559)"/>
    <property type="match status" value="1"/>
</dbReference>
<protein>
    <submittedName>
        <fullName evidence="3">Endo-beta-N-acetylglucosaminidase F1</fullName>
        <ecNumber evidence="3">3.2.1.96</ecNumber>
    </submittedName>
</protein>
<gene>
    <name evidence="3" type="primary">endOF1_2</name>
    <name evidence="3" type="ORF">ERS852557_02119</name>
</gene>
<accession>A0A174RX04</accession>
<evidence type="ECO:0000259" key="2">
    <source>
        <dbReference type="Pfam" id="PF08522"/>
    </source>
</evidence>
<keyword evidence="1" id="KW-0732">Signal</keyword>
<feature type="chain" id="PRO_5008032344" evidence="1">
    <location>
        <begin position="24"/>
        <end position="509"/>
    </location>
</feature>
<dbReference type="InterPro" id="IPR017853">
    <property type="entry name" value="GH"/>
</dbReference>
<dbReference type="GO" id="GO:0033925">
    <property type="term" value="F:mannosyl-glycoprotein endo-beta-N-acetylglucosaminidase activity"/>
    <property type="evidence" value="ECO:0007669"/>
    <property type="project" value="UniProtKB-EC"/>
</dbReference>
<dbReference type="EMBL" id="CZBI01000002">
    <property type="protein sequence ID" value="CUP90133.1"/>
    <property type="molecule type" value="Genomic_DNA"/>
</dbReference>
<dbReference type="SUPFAM" id="SSF51445">
    <property type="entry name" value="(Trans)glycosidases"/>
    <property type="match status" value="1"/>
</dbReference>